<evidence type="ECO:0000313" key="2">
    <source>
        <dbReference type="EMBL" id="MBB6629639.1"/>
    </source>
</evidence>
<dbReference type="Proteomes" id="UP000523955">
    <property type="component" value="Unassembled WGS sequence"/>
</dbReference>
<sequence length="428" mass="45367">MQIRSSIHRGARDDSHAHPAAGRGVVIGREVDVLSGQIGEVGARSAAGRFPSPNPLFAGCPSLFLQTACATRHLSAAAALVAVEETGLLLTLNPRMKDRIKELRRVVSECRVTIAAAAPADASAQPVRAEIVVLADANRYAGKNRAVATATGSNLDPAWVAVQRELGLSAALTDSPYVPAEKQTALAAVLDEARALGPDVVAVLPLHLDWLKKDVASLIAEINKAAVPVALVLEHDNDPLGVQDAVAGLVRLLAEAEVKIALLRCDISVIGAVAFGASLGAVGTTTALRHLYPTKEKGGGFNGGARIGIYVPRSMAYRALDTLNTAIALDQEHQERWICGCHRCFNRPLSHIHDEVAAYQHSLTAIAELGQNILDASSPLHRQHAWVGQCNHAQVTNMEIAAETGLNWDPPKFQGAWHKLAPSLPPLS</sequence>
<reference evidence="2 3" key="1">
    <citation type="submission" date="2020-08" db="EMBL/GenBank/DDBJ databases">
        <authorList>
            <person name="Seo M.-J."/>
        </authorList>
    </citation>
    <scope>NUCLEOTIDE SEQUENCE [LARGE SCALE GENOMIC DNA]</scope>
    <source>
        <strain evidence="2 3">KIGAM211</strain>
    </source>
</reference>
<dbReference type="RefSeq" id="WP_056678532.1">
    <property type="nucleotide sequence ID" value="NZ_JACKXE010000002.1"/>
</dbReference>
<keyword evidence="3" id="KW-1185">Reference proteome</keyword>
<feature type="region of interest" description="Disordered" evidence="1">
    <location>
        <begin position="1"/>
        <end position="21"/>
    </location>
</feature>
<organism evidence="2 3">
    <name type="scientific">Nocardioides luti</name>
    <dbReference type="NCBI Taxonomy" id="2761101"/>
    <lineage>
        <taxon>Bacteria</taxon>
        <taxon>Bacillati</taxon>
        <taxon>Actinomycetota</taxon>
        <taxon>Actinomycetes</taxon>
        <taxon>Propionibacteriales</taxon>
        <taxon>Nocardioidaceae</taxon>
        <taxon>Nocardioides</taxon>
    </lineage>
</organism>
<name>A0A7X0VCC1_9ACTN</name>
<evidence type="ECO:0000313" key="3">
    <source>
        <dbReference type="Proteomes" id="UP000523955"/>
    </source>
</evidence>
<dbReference type="AlphaFoldDB" id="A0A7X0VCC1"/>
<evidence type="ECO:0000256" key="1">
    <source>
        <dbReference type="SAM" id="MobiDB-lite"/>
    </source>
</evidence>
<proteinExistence type="predicted"/>
<protein>
    <submittedName>
        <fullName evidence="2">Uncharacterized protein</fullName>
    </submittedName>
</protein>
<comment type="caution">
    <text evidence="2">The sequence shown here is derived from an EMBL/GenBank/DDBJ whole genome shotgun (WGS) entry which is preliminary data.</text>
</comment>
<dbReference type="EMBL" id="JACKXE010000002">
    <property type="protein sequence ID" value="MBB6629639.1"/>
    <property type="molecule type" value="Genomic_DNA"/>
</dbReference>
<gene>
    <name evidence="2" type="ORF">H5V45_20140</name>
</gene>
<accession>A0A7X0VCC1</accession>